<dbReference type="GO" id="GO:0008592">
    <property type="term" value="P:regulation of Toll signaling pathway"/>
    <property type="evidence" value="ECO:0007669"/>
    <property type="project" value="InterPro"/>
</dbReference>
<dbReference type="InterPro" id="IPR006800">
    <property type="entry name" value="Pellino_fam"/>
</dbReference>
<dbReference type="GO" id="GO:0000209">
    <property type="term" value="P:protein polyubiquitination"/>
    <property type="evidence" value="ECO:0007669"/>
    <property type="project" value="InterPro"/>
</dbReference>
<evidence type="ECO:0000313" key="6">
    <source>
        <dbReference type="EMBL" id="CAB3264773.1"/>
    </source>
</evidence>
<proteinExistence type="evidence at transcript level"/>
<dbReference type="PIRSF" id="PIRSF038886">
    <property type="entry name" value="Pellino"/>
    <property type="match status" value="1"/>
</dbReference>
<evidence type="ECO:0000256" key="2">
    <source>
        <dbReference type="ARBA" id="ARBA00022553"/>
    </source>
</evidence>
<name>A0A6F9DP62_9ASCI</name>
<feature type="domain" description="Pellino FHA" evidence="4">
    <location>
        <begin position="64"/>
        <end position="328"/>
    </location>
</feature>
<feature type="domain" description="Pellino RING" evidence="5">
    <location>
        <begin position="333"/>
        <end position="473"/>
    </location>
</feature>
<protein>
    <submittedName>
        <fullName evidence="6">Pellino protein</fullName>
    </submittedName>
</protein>
<dbReference type="Pfam" id="PF20723">
    <property type="entry name" value="Pellino_RING"/>
    <property type="match status" value="1"/>
</dbReference>
<dbReference type="InterPro" id="IPR048334">
    <property type="entry name" value="Pellino_FHA"/>
</dbReference>
<dbReference type="PANTHER" id="PTHR12098:SF2">
    <property type="entry name" value="PROTEIN PELLINO"/>
    <property type="match status" value="1"/>
</dbReference>
<feature type="region of interest" description="Disordered" evidence="3">
    <location>
        <begin position="100"/>
        <end position="119"/>
    </location>
</feature>
<dbReference type="InterPro" id="IPR048335">
    <property type="entry name" value="Pellino_RING"/>
</dbReference>
<organism evidence="6">
    <name type="scientific">Phallusia mammillata</name>
    <dbReference type="NCBI Taxonomy" id="59560"/>
    <lineage>
        <taxon>Eukaryota</taxon>
        <taxon>Metazoa</taxon>
        <taxon>Chordata</taxon>
        <taxon>Tunicata</taxon>
        <taxon>Ascidiacea</taxon>
        <taxon>Phlebobranchia</taxon>
        <taxon>Ascidiidae</taxon>
        <taxon>Phallusia</taxon>
    </lineage>
</organism>
<evidence type="ECO:0000259" key="4">
    <source>
        <dbReference type="Pfam" id="PF04710"/>
    </source>
</evidence>
<keyword evidence="2" id="KW-0597">Phosphoprotein</keyword>
<reference evidence="6" key="1">
    <citation type="submission" date="2020-04" db="EMBL/GenBank/DDBJ databases">
        <authorList>
            <person name="Neveu A P."/>
        </authorList>
    </citation>
    <scope>NUCLEOTIDE SEQUENCE</scope>
    <source>
        <tissue evidence="6">Whole embryo</tissue>
    </source>
</reference>
<evidence type="ECO:0000256" key="1">
    <source>
        <dbReference type="ARBA" id="ARBA00005639"/>
    </source>
</evidence>
<sequence>MKSEKMEVSMPAASKLPGPVPMDVQVSGIPATSDDLPSFSQYRNTNCDLHNQGSSKLINQNSCDDEIIYGQLIVLGTNGTLPGGDKGRRRSCFTLRRRKKPNGVKPSEQHQVLPKASHSEAFNRKDHHSVSYTLPRSVVVVPYVEDPDTDMFQIGRSTEEPIDFVVMDILPGMSIPTNSTDQQPQQSTISRFACRIVCDRKPPYTARIYAAGFDTSMNIILGEKAPKWMIEKGGNKIMDGLTTNGVLIMQPKNGFSQQSEPTQWKETSLCGDIYRLRESRSAQSPGAKVESDNNILVNGTLIDLCGATLLWRSSSNAECMPTPRHIDQLIQNLNLGRPQCPVGLTTLAFPRRSRATRETEKQPWVYVECGHVHGRISWGYQGEEEMMCPLCRSVGKYVPLWIGNEPAFYIDTGSPTHCFVPCGHVCSQQTAKYWSQTALPHGTQAYNAACPFCATPLEGDQGFKKLIWQQPVD</sequence>
<dbReference type="EMBL" id="LR788911">
    <property type="protein sequence ID" value="CAB3264773.1"/>
    <property type="molecule type" value="mRNA"/>
</dbReference>
<dbReference type="Pfam" id="PF04710">
    <property type="entry name" value="Pellino_FHA"/>
    <property type="match status" value="1"/>
</dbReference>
<evidence type="ECO:0000259" key="5">
    <source>
        <dbReference type="Pfam" id="PF20723"/>
    </source>
</evidence>
<accession>A0A6F9DP62</accession>
<dbReference type="AlphaFoldDB" id="A0A6F9DP62"/>
<gene>
    <name evidence="6" type="primary">Peli2</name>
</gene>
<evidence type="ECO:0000256" key="3">
    <source>
        <dbReference type="SAM" id="MobiDB-lite"/>
    </source>
</evidence>
<dbReference type="GO" id="GO:0061630">
    <property type="term" value="F:ubiquitin protein ligase activity"/>
    <property type="evidence" value="ECO:0007669"/>
    <property type="project" value="InterPro"/>
</dbReference>
<dbReference type="PANTHER" id="PTHR12098">
    <property type="entry name" value="E3 UBIQUITIN-PROTEIN LIGASE PELLINO-RELATED"/>
    <property type="match status" value="1"/>
</dbReference>
<comment type="similarity">
    <text evidence="1">Belongs to the pellino family.</text>
</comment>